<evidence type="ECO:0000256" key="6">
    <source>
        <dbReference type="SAM" id="Phobius"/>
    </source>
</evidence>
<comment type="caution">
    <text evidence="7">The sequence shown here is derived from an EMBL/GenBank/DDBJ whole genome shotgun (WGS) entry which is preliminary data.</text>
</comment>
<comment type="similarity">
    <text evidence="2">Belongs to the nematode receptor-like protein srd family.</text>
</comment>
<organism evidence="7 8">
    <name type="scientific">Ancylostoma caninum</name>
    <name type="common">Dog hookworm</name>
    <dbReference type="NCBI Taxonomy" id="29170"/>
    <lineage>
        <taxon>Eukaryota</taxon>
        <taxon>Metazoa</taxon>
        <taxon>Ecdysozoa</taxon>
        <taxon>Nematoda</taxon>
        <taxon>Chromadorea</taxon>
        <taxon>Rhabditida</taxon>
        <taxon>Rhabditina</taxon>
        <taxon>Rhabditomorpha</taxon>
        <taxon>Strongyloidea</taxon>
        <taxon>Ancylostomatidae</taxon>
        <taxon>Ancylostomatinae</taxon>
        <taxon>Ancylostoma</taxon>
    </lineage>
</organism>
<keyword evidence="8" id="KW-1185">Reference proteome</keyword>
<dbReference type="PANTHER" id="PTHR22945">
    <property type="entry name" value="SERPENTINE RECEPTOR, CLASS D DELTA"/>
    <property type="match status" value="1"/>
</dbReference>
<dbReference type="Gene3D" id="1.20.1070.10">
    <property type="entry name" value="Rhodopsin 7-helix transmembrane proteins"/>
    <property type="match status" value="1"/>
</dbReference>
<dbReference type="GO" id="GO:0016020">
    <property type="term" value="C:membrane"/>
    <property type="evidence" value="ECO:0007669"/>
    <property type="project" value="UniProtKB-SubCell"/>
</dbReference>
<evidence type="ECO:0000256" key="4">
    <source>
        <dbReference type="ARBA" id="ARBA00022989"/>
    </source>
</evidence>
<feature type="transmembrane region" description="Helical" evidence="6">
    <location>
        <begin position="271"/>
        <end position="292"/>
    </location>
</feature>
<feature type="transmembrane region" description="Helical" evidence="6">
    <location>
        <begin position="187"/>
        <end position="208"/>
    </location>
</feature>
<proteinExistence type="inferred from homology"/>
<evidence type="ECO:0000256" key="2">
    <source>
        <dbReference type="ARBA" id="ARBA00009166"/>
    </source>
</evidence>
<dbReference type="EMBL" id="JOJR01000009">
    <property type="protein sequence ID" value="RCN52069.1"/>
    <property type="molecule type" value="Genomic_DNA"/>
</dbReference>
<protein>
    <submittedName>
        <fullName evidence="7">7TM chemoreceptor</fullName>
    </submittedName>
</protein>
<keyword evidence="7" id="KW-0675">Receptor</keyword>
<dbReference type="AlphaFoldDB" id="A0A368H8W9"/>
<dbReference type="OrthoDB" id="5866685at2759"/>
<feature type="transmembrane region" description="Helical" evidence="6">
    <location>
        <begin position="237"/>
        <end position="259"/>
    </location>
</feature>
<evidence type="ECO:0000313" key="8">
    <source>
        <dbReference type="Proteomes" id="UP000252519"/>
    </source>
</evidence>
<dbReference type="SUPFAM" id="SSF81321">
    <property type="entry name" value="Family A G protein-coupled receptor-like"/>
    <property type="match status" value="1"/>
</dbReference>
<comment type="subcellular location">
    <subcellularLocation>
        <location evidence="1">Membrane</location>
        <topology evidence="1">Multi-pass membrane protein</topology>
    </subcellularLocation>
</comment>
<sequence>MYFSTYDAIYFATVVVFASWGCIANGLLLFMIIWRSPEHLSPYRVFLGNTAFTQLLLAVVSVFIAPRILAEGSNIVSIYLGPSQLLGPWYSVMLYVTMLHLTLNSFVSLMISMIYRCICLRHSNIKTTTAVLMCIVGYVTPFSLIPPYLRLTYSANVTEADQITHHMVLNMNKYSVVASANVLQIPILWTMFCCLVLLVPIYGTIYFCRWKILTLLEKATFAHSQQMKVNIKRFVKALTLQSLVPTLSIFPPAAAYSLIQFGVLRPQLLSYFIVPSIGIGPAIDPMVTIYYVTPYRRFVTSTLLSWPFINLGTRHEQSSVNNEGDPKIHIPRKSLAPQLM</sequence>
<evidence type="ECO:0000256" key="1">
    <source>
        <dbReference type="ARBA" id="ARBA00004141"/>
    </source>
</evidence>
<dbReference type="Pfam" id="PF10317">
    <property type="entry name" value="7TM_GPCR_Srd"/>
    <property type="match status" value="1"/>
</dbReference>
<feature type="transmembrane region" description="Helical" evidence="6">
    <location>
        <begin position="46"/>
        <end position="69"/>
    </location>
</feature>
<dbReference type="InterPro" id="IPR050920">
    <property type="entry name" value="Nematode_rcpt-like_delta"/>
</dbReference>
<dbReference type="PANTHER" id="PTHR22945:SF16">
    <property type="entry name" value="SERPENTINE RECEPTOR CLASS DELTA-32"/>
    <property type="match status" value="1"/>
</dbReference>
<gene>
    <name evidence="7" type="ORF">ANCCAN_01857</name>
</gene>
<evidence type="ECO:0000313" key="7">
    <source>
        <dbReference type="EMBL" id="RCN52069.1"/>
    </source>
</evidence>
<accession>A0A368H8W9</accession>
<evidence type="ECO:0000256" key="5">
    <source>
        <dbReference type="ARBA" id="ARBA00023136"/>
    </source>
</evidence>
<dbReference type="InterPro" id="IPR019421">
    <property type="entry name" value="7TM_GPCR_serpentine_rcpt_Srd"/>
</dbReference>
<dbReference type="Proteomes" id="UP000252519">
    <property type="component" value="Unassembled WGS sequence"/>
</dbReference>
<keyword evidence="3 6" id="KW-0812">Transmembrane</keyword>
<keyword evidence="4 6" id="KW-1133">Transmembrane helix</keyword>
<feature type="transmembrane region" description="Helical" evidence="6">
    <location>
        <begin position="12"/>
        <end position="34"/>
    </location>
</feature>
<keyword evidence="5 6" id="KW-0472">Membrane</keyword>
<feature type="transmembrane region" description="Helical" evidence="6">
    <location>
        <begin position="89"/>
        <end position="115"/>
    </location>
</feature>
<evidence type="ECO:0000256" key="3">
    <source>
        <dbReference type="ARBA" id="ARBA00022692"/>
    </source>
</evidence>
<feature type="transmembrane region" description="Helical" evidence="6">
    <location>
        <begin position="127"/>
        <end position="149"/>
    </location>
</feature>
<name>A0A368H8W9_ANCCA</name>
<reference evidence="7 8" key="1">
    <citation type="submission" date="2014-10" db="EMBL/GenBank/DDBJ databases">
        <title>Draft genome of the hookworm Ancylostoma caninum.</title>
        <authorList>
            <person name="Mitreva M."/>
        </authorList>
    </citation>
    <scope>NUCLEOTIDE SEQUENCE [LARGE SCALE GENOMIC DNA]</scope>
    <source>
        <strain evidence="7 8">Baltimore</strain>
    </source>
</reference>